<dbReference type="SUPFAM" id="SSF52540">
    <property type="entry name" value="P-loop containing nucleoside triphosphate hydrolases"/>
    <property type="match status" value="2"/>
</dbReference>
<reference evidence="2" key="1">
    <citation type="submission" date="2015-07" db="EMBL/GenBank/DDBJ databases">
        <title>MeaNS - Measles Nucleotide Surveillance Program.</title>
        <authorList>
            <person name="Tran T."/>
            <person name="Druce J."/>
        </authorList>
    </citation>
    <scope>NUCLEOTIDE SEQUENCE</scope>
    <source>
        <strain evidence="2">UCB-OBI-ISO-001</strain>
        <tissue evidence="2">Gonad</tissue>
    </source>
</reference>
<name>A0A0L8FJT3_OCTBM</name>
<sequence length="265" mass="29666">MKYRDALAEDFYHQAKLKFPTLHSANDAVYNCTLIALENSISCIDGETSYDAHVLTQYVCENEFKLIPEQQHIVCMILDNVENKKRGLFFLDAPRGTGKTLTKLLLAKAVNYPVEFLNSLEPPGLPPHILSVKVGTPVMLLRNLSPLKLCNGTRLVIKTAMQHVIEATIISGCGKGEDVFIPRIPLTPSDADIPFQFQRLQFPLRISFAMSINKSQRQTLSVAGLHLAESCFSHGQLHIGCFRVGCKDNLFIQNAVNKFFYLLTL</sequence>
<dbReference type="Pfam" id="PF21530">
    <property type="entry name" value="Pif1_2B_dom"/>
    <property type="match status" value="1"/>
</dbReference>
<dbReference type="PANTHER" id="PTHR23274">
    <property type="entry name" value="DNA HELICASE-RELATED"/>
    <property type="match status" value="1"/>
</dbReference>
<dbReference type="GO" id="GO:0005657">
    <property type="term" value="C:replication fork"/>
    <property type="evidence" value="ECO:0007669"/>
    <property type="project" value="TreeGrafter"/>
</dbReference>
<evidence type="ECO:0000313" key="2">
    <source>
        <dbReference type="EMBL" id="KOF64543.1"/>
    </source>
</evidence>
<dbReference type="InterPro" id="IPR027417">
    <property type="entry name" value="P-loop_NTPase"/>
</dbReference>
<proteinExistence type="predicted"/>
<protein>
    <recommendedName>
        <fullName evidence="1">DNA helicase Pif1-like 2B domain-containing protein</fullName>
    </recommendedName>
</protein>
<dbReference type="OrthoDB" id="6152825at2759"/>
<organism evidence="2">
    <name type="scientific">Octopus bimaculoides</name>
    <name type="common">California two-spotted octopus</name>
    <dbReference type="NCBI Taxonomy" id="37653"/>
    <lineage>
        <taxon>Eukaryota</taxon>
        <taxon>Metazoa</taxon>
        <taxon>Spiralia</taxon>
        <taxon>Lophotrochozoa</taxon>
        <taxon>Mollusca</taxon>
        <taxon>Cephalopoda</taxon>
        <taxon>Coleoidea</taxon>
        <taxon>Octopodiformes</taxon>
        <taxon>Octopoda</taxon>
        <taxon>Incirrata</taxon>
        <taxon>Octopodidae</taxon>
        <taxon>Octopus</taxon>
    </lineage>
</organism>
<evidence type="ECO:0000259" key="1">
    <source>
        <dbReference type="Pfam" id="PF21530"/>
    </source>
</evidence>
<dbReference type="GO" id="GO:0006260">
    <property type="term" value="P:DNA replication"/>
    <property type="evidence" value="ECO:0007669"/>
    <property type="project" value="TreeGrafter"/>
</dbReference>
<feature type="domain" description="DNA helicase Pif1-like 2B" evidence="1">
    <location>
        <begin position="115"/>
        <end position="157"/>
    </location>
</feature>
<gene>
    <name evidence="2" type="ORF">OCBIM_22017145mg</name>
</gene>
<dbReference type="InterPro" id="IPR049163">
    <property type="entry name" value="Pif1-like_2B_dom"/>
</dbReference>
<accession>A0A0L8FJT3</accession>
<dbReference type="AlphaFoldDB" id="A0A0L8FJT3"/>
<dbReference type="EMBL" id="KQ430169">
    <property type="protein sequence ID" value="KOF64543.1"/>
    <property type="molecule type" value="Genomic_DNA"/>
</dbReference>
<dbReference type="PANTHER" id="PTHR23274:SF51">
    <property type="entry name" value="OS03G0423850 PROTEIN"/>
    <property type="match status" value="1"/>
</dbReference>